<organism evidence="2 3">
    <name type="scientific">Kibdelosporangium aridum</name>
    <dbReference type="NCBI Taxonomy" id="2030"/>
    <lineage>
        <taxon>Bacteria</taxon>
        <taxon>Bacillati</taxon>
        <taxon>Actinomycetota</taxon>
        <taxon>Actinomycetes</taxon>
        <taxon>Pseudonocardiales</taxon>
        <taxon>Pseudonocardiaceae</taxon>
        <taxon>Kibdelosporangium</taxon>
    </lineage>
</organism>
<gene>
    <name evidence="2" type="ORF">SAMN05661093_01071</name>
</gene>
<dbReference type="OrthoDB" id="3696856at2"/>
<evidence type="ECO:0000313" key="2">
    <source>
        <dbReference type="EMBL" id="SMC63597.1"/>
    </source>
</evidence>
<feature type="domain" description="DUF397" evidence="1">
    <location>
        <begin position="5"/>
        <end position="39"/>
    </location>
</feature>
<evidence type="ECO:0000259" key="1">
    <source>
        <dbReference type="Pfam" id="PF04149"/>
    </source>
</evidence>
<sequence length="54" mass="5844">MTAPAGWKKATHSVNGSDCVEVRSDLRAIRDTKNPDHSIHADVRALVTVIKAGF</sequence>
<reference evidence="2 3" key="1">
    <citation type="submission" date="2017-04" db="EMBL/GenBank/DDBJ databases">
        <authorList>
            <person name="Afonso C.L."/>
            <person name="Miller P.J."/>
            <person name="Scott M.A."/>
            <person name="Spackman E."/>
            <person name="Goraichik I."/>
            <person name="Dimitrov K.M."/>
            <person name="Suarez D.L."/>
            <person name="Swayne D.E."/>
        </authorList>
    </citation>
    <scope>NUCLEOTIDE SEQUENCE [LARGE SCALE GENOMIC DNA]</scope>
    <source>
        <strain evidence="2 3">DSM 43828</strain>
    </source>
</reference>
<proteinExistence type="predicted"/>
<keyword evidence="3" id="KW-1185">Reference proteome</keyword>
<accession>A0A1W2ASA6</accession>
<protein>
    <recommendedName>
        <fullName evidence="1">DUF397 domain-containing protein</fullName>
    </recommendedName>
</protein>
<dbReference type="EMBL" id="FWXV01000001">
    <property type="protein sequence ID" value="SMC63597.1"/>
    <property type="molecule type" value="Genomic_DNA"/>
</dbReference>
<dbReference type="RefSeq" id="WP_084424887.1">
    <property type="nucleotide sequence ID" value="NZ_FWXV01000001.1"/>
</dbReference>
<dbReference type="InterPro" id="IPR007278">
    <property type="entry name" value="DUF397"/>
</dbReference>
<dbReference type="AlphaFoldDB" id="A0A1W2ASA6"/>
<name>A0A1W2ASA6_KIBAR</name>
<dbReference type="Pfam" id="PF04149">
    <property type="entry name" value="DUF397"/>
    <property type="match status" value="1"/>
</dbReference>
<evidence type="ECO:0000313" key="3">
    <source>
        <dbReference type="Proteomes" id="UP000192674"/>
    </source>
</evidence>
<dbReference type="Proteomes" id="UP000192674">
    <property type="component" value="Unassembled WGS sequence"/>
</dbReference>